<feature type="domain" description="LRRC8 pannexin-like TM region" evidence="17">
    <location>
        <begin position="10"/>
        <end position="293"/>
    </location>
</feature>
<dbReference type="InParanoid" id="A0A3P8WKY8"/>
<reference evidence="18" key="2">
    <citation type="submission" date="2025-08" db="UniProtKB">
        <authorList>
            <consortium name="Ensembl"/>
        </authorList>
    </citation>
    <scope>IDENTIFICATION</scope>
</reference>
<evidence type="ECO:0000256" key="16">
    <source>
        <dbReference type="SAM" id="Phobius"/>
    </source>
</evidence>
<feature type="transmembrane region" description="Helical" evidence="16">
    <location>
        <begin position="275"/>
        <end position="297"/>
    </location>
</feature>
<comment type="subcellular location">
    <subcellularLocation>
        <location evidence="1">Cell membrane</location>
        <topology evidence="1">Multi-pass membrane protein</topology>
    </subcellularLocation>
</comment>
<keyword evidence="9" id="KW-0406">Ion transport</keyword>
<dbReference type="Pfam" id="PF12534">
    <property type="entry name" value="Pannexin_like"/>
    <property type="match status" value="1"/>
</dbReference>
<keyword evidence="6 16" id="KW-0812">Transmembrane</keyword>
<evidence type="ECO:0000256" key="10">
    <source>
        <dbReference type="ARBA" id="ARBA00023136"/>
    </source>
</evidence>
<keyword evidence="8 16" id="KW-1133">Transmembrane helix</keyword>
<keyword evidence="10 16" id="KW-0472">Membrane</keyword>
<name>A0A3P8WKY8_CYNSE</name>
<dbReference type="GO" id="GO:0034220">
    <property type="term" value="P:monoatomic ion transmembrane transport"/>
    <property type="evidence" value="ECO:0007669"/>
    <property type="project" value="UniProtKB-KW"/>
</dbReference>
<dbReference type="InterPro" id="IPR001611">
    <property type="entry name" value="Leu-rich_rpt"/>
</dbReference>
<proteinExistence type="inferred from homology"/>
<dbReference type="PROSITE" id="PS51450">
    <property type="entry name" value="LRR"/>
    <property type="match status" value="2"/>
</dbReference>
<protein>
    <submittedName>
        <fullName evidence="18">Leucine rich repeat containing 8 VRAC subunit A</fullName>
    </submittedName>
</protein>
<dbReference type="GO" id="GO:0005886">
    <property type="term" value="C:plasma membrane"/>
    <property type="evidence" value="ECO:0007669"/>
    <property type="project" value="UniProtKB-SubCell"/>
</dbReference>
<reference evidence="18 19" key="1">
    <citation type="journal article" date="2014" name="Nat. Genet.">
        <title>Whole-genome sequence of a flatfish provides insights into ZW sex chromosome evolution and adaptation to a benthic lifestyle.</title>
        <authorList>
            <person name="Chen S."/>
            <person name="Zhang G."/>
            <person name="Shao C."/>
            <person name="Huang Q."/>
            <person name="Liu G."/>
            <person name="Zhang P."/>
            <person name="Song W."/>
            <person name="An N."/>
            <person name="Chalopin D."/>
            <person name="Volff J.N."/>
            <person name="Hong Y."/>
            <person name="Li Q."/>
            <person name="Sha Z."/>
            <person name="Zhou H."/>
            <person name="Xie M."/>
            <person name="Yu Q."/>
            <person name="Liu Y."/>
            <person name="Xiang H."/>
            <person name="Wang N."/>
            <person name="Wu K."/>
            <person name="Yang C."/>
            <person name="Zhou Q."/>
            <person name="Liao X."/>
            <person name="Yang L."/>
            <person name="Hu Q."/>
            <person name="Zhang J."/>
            <person name="Meng L."/>
            <person name="Jin L."/>
            <person name="Tian Y."/>
            <person name="Lian J."/>
            <person name="Yang J."/>
            <person name="Miao G."/>
            <person name="Liu S."/>
            <person name="Liang Z."/>
            <person name="Yan F."/>
            <person name="Li Y."/>
            <person name="Sun B."/>
            <person name="Zhang H."/>
            <person name="Zhang J."/>
            <person name="Zhu Y."/>
            <person name="Du M."/>
            <person name="Zhao Y."/>
            <person name="Schartl M."/>
            <person name="Tang Q."/>
            <person name="Wang J."/>
        </authorList>
    </citation>
    <scope>NUCLEOTIDE SEQUENCE</scope>
</reference>
<keyword evidence="12" id="KW-0407">Ion channel</keyword>
<dbReference type="GeneID" id="103383017"/>
<evidence type="ECO:0000256" key="13">
    <source>
        <dbReference type="ARBA" id="ARBA00024145"/>
    </source>
</evidence>
<reference evidence="18" key="3">
    <citation type="submission" date="2025-09" db="UniProtKB">
        <authorList>
            <consortium name="Ensembl"/>
        </authorList>
    </citation>
    <scope>IDENTIFICATION</scope>
</reference>
<evidence type="ECO:0000259" key="17">
    <source>
        <dbReference type="Pfam" id="PF12534"/>
    </source>
</evidence>
<dbReference type="InterPro" id="IPR032675">
    <property type="entry name" value="LRR_dom_sf"/>
</dbReference>
<evidence type="ECO:0000256" key="7">
    <source>
        <dbReference type="ARBA" id="ARBA00022737"/>
    </source>
</evidence>
<dbReference type="InterPro" id="IPR003591">
    <property type="entry name" value="Leu-rich_rpt_typical-subtyp"/>
</dbReference>
<evidence type="ECO:0000256" key="15">
    <source>
        <dbReference type="ARBA" id="ARBA00024167"/>
    </source>
</evidence>
<feature type="transmembrane region" description="Helical" evidence="16">
    <location>
        <begin position="98"/>
        <end position="120"/>
    </location>
</feature>
<feature type="transmembrane region" description="Helical" evidence="16">
    <location>
        <begin position="21"/>
        <end position="39"/>
    </location>
</feature>
<evidence type="ECO:0000256" key="11">
    <source>
        <dbReference type="ARBA" id="ARBA00023157"/>
    </source>
</evidence>
<feature type="transmembrane region" description="Helical" evidence="16">
    <location>
        <begin position="215"/>
        <end position="240"/>
    </location>
</feature>
<organism evidence="18 19">
    <name type="scientific">Cynoglossus semilaevis</name>
    <name type="common">Tongue sole</name>
    <dbReference type="NCBI Taxonomy" id="244447"/>
    <lineage>
        <taxon>Eukaryota</taxon>
        <taxon>Metazoa</taxon>
        <taxon>Chordata</taxon>
        <taxon>Craniata</taxon>
        <taxon>Vertebrata</taxon>
        <taxon>Euteleostomi</taxon>
        <taxon>Actinopterygii</taxon>
        <taxon>Neopterygii</taxon>
        <taxon>Teleostei</taxon>
        <taxon>Neoteleostei</taxon>
        <taxon>Acanthomorphata</taxon>
        <taxon>Carangaria</taxon>
        <taxon>Pleuronectiformes</taxon>
        <taxon>Pleuronectoidei</taxon>
        <taxon>Cynoglossidae</taxon>
        <taxon>Cynoglossinae</taxon>
        <taxon>Cynoglossus</taxon>
    </lineage>
</organism>
<dbReference type="PANTHER" id="PTHR45712">
    <property type="entry name" value="AGAP008170-PA"/>
    <property type="match status" value="1"/>
</dbReference>
<keyword evidence="4" id="KW-1003">Cell membrane</keyword>
<sequence length="745" mass="86141">MLPTIKTRLEKHILKPWWDTFTDYISIFMMIISAFGIFLQNTRENMTCMPCGSVDNKQCGTLSAKDAAFSTQNVSIIPWDVYASNFCYEQSVHWFGKYAPYLLIFHTLVFVTCSQFLFTIPCTSSNLDKFVSILLECNDSPWTTKALSETVVGESDLATYEKKNTWSEEEARMHLRQRTKSRIETKILGRKDGEQAKALFEKVKKFRMKVEKGDVIYLVYICQTIVKILNVVLLIIYLAYYVKFIEFNVVCPLKVASYSSLSCINTSAYPFKFLILAYVLLGVLYGFSCLYTVSWMFNRPLKTYSFEAIREESSYRDIPDMMNDFAFMLHLTDQYDPLYTERFAVFLSESSEKRLRQLNLDNEWKPERLSQHMITNRQGKLELQLFKLTGMPNIVFELKELEVLKLVLSPFLIIPSHILQLSNLTEMWLCHTPAEIEDQALAFLIENLKTLHVTFSDYKEIPKWIGSLKNLNELHLTGNLGFIELGDLKMLKVLYLKNNLSKLPQAVADLQLQKLSIRNNGTKLTTIDSIKKMTKLMELELVACSLDHIPSAIFSLNNLRELDLKYNKLTAFDQFPLPRRLVCLKLWHNNITYIPNEIGRLAKLQRLYVSNNKIERISEELFSCLNLQILDLSHNKLTSISANVGRLQKLQHFAVTANMIEILPEELFKCKRLQTLRAGNNCLQTLPLSVQELSMLSELQLKGNLLDRLPVELSECRLLRRSGLVVEDFLFNMLPPEVKEQISVS</sequence>
<dbReference type="OrthoDB" id="2021138at2759"/>
<dbReference type="Gene3D" id="3.80.10.10">
    <property type="entry name" value="Ribonuclease Inhibitor"/>
    <property type="match status" value="2"/>
</dbReference>
<keyword evidence="7" id="KW-0677">Repeat</keyword>
<dbReference type="InterPro" id="IPR050333">
    <property type="entry name" value="SLRP"/>
</dbReference>
<evidence type="ECO:0000256" key="3">
    <source>
        <dbReference type="ARBA" id="ARBA00022448"/>
    </source>
</evidence>
<evidence type="ECO:0000256" key="12">
    <source>
        <dbReference type="ARBA" id="ARBA00023303"/>
    </source>
</evidence>
<evidence type="ECO:0000256" key="1">
    <source>
        <dbReference type="ARBA" id="ARBA00004651"/>
    </source>
</evidence>
<evidence type="ECO:0000256" key="4">
    <source>
        <dbReference type="ARBA" id="ARBA00022475"/>
    </source>
</evidence>
<comment type="catalytic activity">
    <reaction evidence="13">
        <text>iodide(out) = iodide(in)</text>
        <dbReference type="Rhea" id="RHEA:66324"/>
        <dbReference type="ChEBI" id="CHEBI:16382"/>
    </reaction>
</comment>
<dbReference type="PANTHER" id="PTHR45712:SF22">
    <property type="entry name" value="INSULIN-LIKE GROWTH FACTOR-BINDING PROTEIN COMPLEX ACID LABILE SUBUNIT"/>
    <property type="match status" value="1"/>
</dbReference>
<dbReference type="Pfam" id="PF13855">
    <property type="entry name" value="LRR_8"/>
    <property type="match status" value="1"/>
</dbReference>
<dbReference type="Ensembl" id="ENSCSET00000025652.1">
    <property type="protein sequence ID" value="ENSCSEP00000025315.1"/>
    <property type="gene ID" value="ENSCSEG00000016174.1"/>
</dbReference>
<evidence type="ECO:0000256" key="14">
    <source>
        <dbReference type="ARBA" id="ARBA00024158"/>
    </source>
</evidence>
<dbReference type="STRING" id="244447.ENSCSEP00000025315"/>
<dbReference type="SMART" id="SM00365">
    <property type="entry name" value="LRR_SD22"/>
    <property type="match status" value="3"/>
</dbReference>
<evidence type="ECO:0000256" key="6">
    <source>
        <dbReference type="ARBA" id="ARBA00022692"/>
    </source>
</evidence>
<comment type="catalytic activity">
    <reaction evidence="14">
        <text>taurine(out) = taurine(in)</text>
        <dbReference type="Rhea" id="RHEA:66328"/>
        <dbReference type="ChEBI" id="CHEBI:507393"/>
    </reaction>
</comment>
<comment type="similarity">
    <text evidence="2">Belongs to the LRRC8 family.</text>
</comment>
<dbReference type="AlphaFoldDB" id="A0A3P8WKY8"/>
<dbReference type="GeneTree" id="ENSGT00940000154043"/>
<evidence type="ECO:0000313" key="18">
    <source>
        <dbReference type="Ensembl" id="ENSCSEP00000025315.1"/>
    </source>
</evidence>
<dbReference type="KEGG" id="csem:103383017"/>
<keyword evidence="3" id="KW-0813">Transport</keyword>
<evidence type="ECO:0000256" key="8">
    <source>
        <dbReference type="ARBA" id="ARBA00022989"/>
    </source>
</evidence>
<evidence type="ECO:0000313" key="19">
    <source>
        <dbReference type="Proteomes" id="UP000265120"/>
    </source>
</evidence>
<keyword evidence="11" id="KW-1015">Disulfide bond</keyword>
<dbReference type="SUPFAM" id="SSF52058">
    <property type="entry name" value="L domain-like"/>
    <property type="match status" value="2"/>
</dbReference>
<accession>A0A3P8WKY8</accession>
<dbReference type="SMART" id="SM00369">
    <property type="entry name" value="LRR_TYP"/>
    <property type="match status" value="6"/>
</dbReference>
<evidence type="ECO:0000256" key="9">
    <source>
        <dbReference type="ARBA" id="ARBA00023065"/>
    </source>
</evidence>
<dbReference type="RefSeq" id="XP_008314230.1">
    <property type="nucleotide sequence ID" value="XM_008316008.2"/>
</dbReference>
<comment type="catalytic activity">
    <reaction evidence="15">
        <text>chloride(in) = chloride(out)</text>
        <dbReference type="Rhea" id="RHEA:29823"/>
        <dbReference type="ChEBI" id="CHEBI:17996"/>
    </reaction>
</comment>
<keyword evidence="5" id="KW-0433">Leucine-rich repeat</keyword>
<evidence type="ECO:0000256" key="2">
    <source>
        <dbReference type="ARBA" id="ARBA00010471"/>
    </source>
</evidence>
<dbReference type="InterPro" id="IPR021040">
    <property type="entry name" value="LRRC8_Pannexin-like"/>
</dbReference>
<evidence type="ECO:0000256" key="5">
    <source>
        <dbReference type="ARBA" id="ARBA00022614"/>
    </source>
</evidence>
<dbReference type="Proteomes" id="UP000265120">
    <property type="component" value="Chromosome 8"/>
</dbReference>
<keyword evidence="19" id="KW-1185">Reference proteome</keyword>